<protein>
    <submittedName>
        <fullName evidence="4">Response regulator</fullName>
    </submittedName>
</protein>
<proteinExistence type="predicted"/>
<dbReference type="SUPFAM" id="SSF52172">
    <property type="entry name" value="CheY-like"/>
    <property type="match status" value="1"/>
</dbReference>
<evidence type="ECO:0000256" key="2">
    <source>
        <dbReference type="PROSITE-ProRule" id="PRU00169"/>
    </source>
</evidence>
<dbReference type="PROSITE" id="PS50110">
    <property type="entry name" value="RESPONSE_REGULATORY"/>
    <property type="match status" value="1"/>
</dbReference>
<name>A0A4R0P3Q5_9SPHI</name>
<feature type="domain" description="Response regulatory" evidence="3">
    <location>
        <begin position="1"/>
        <end position="111"/>
    </location>
</feature>
<sequence>MDDDPVALCSFGAVLSDAGYKVRCIESPELVSSEIDNFVPDLIILAIRLGNIDGREICNKLKHTMATRHIPIVMLTALSHREISKMECEADAIIGKSLESANLLLTVGNLLLEV</sequence>
<accession>A0A4R0P3Q5</accession>
<dbReference type="RefSeq" id="WP_131557282.1">
    <property type="nucleotide sequence ID" value="NZ_SJSN01000004.1"/>
</dbReference>
<evidence type="ECO:0000313" key="5">
    <source>
        <dbReference type="Proteomes" id="UP000291485"/>
    </source>
</evidence>
<keyword evidence="5" id="KW-1185">Reference proteome</keyword>
<dbReference type="InterPro" id="IPR050595">
    <property type="entry name" value="Bact_response_regulator"/>
</dbReference>
<gene>
    <name evidence="4" type="ORF">EZ449_05985</name>
</gene>
<evidence type="ECO:0000313" key="4">
    <source>
        <dbReference type="EMBL" id="TCD11269.1"/>
    </source>
</evidence>
<dbReference type="OrthoDB" id="677887at2"/>
<dbReference type="InterPro" id="IPR001789">
    <property type="entry name" value="Sig_transdc_resp-reg_receiver"/>
</dbReference>
<dbReference type="SMART" id="SM00448">
    <property type="entry name" value="REC"/>
    <property type="match status" value="1"/>
</dbReference>
<comment type="caution">
    <text evidence="2">Lacks conserved residue(s) required for the propagation of feature annotation.</text>
</comment>
<reference evidence="4 5" key="1">
    <citation type="submission" date="2019-02" db="EMBL/GenBank/DDBJ databases">
        <title>Pedobacter sp. RP-3-11 sp. nov., isolated from Arctic soil.</title>
        <authorList>
            <person name="Dahal R.H."/>
        </authorList>
    </citation>
    <scope>NUCLEOTIDE SEQUENCE [LARGE SCALE GENOMIC DNA]</scope>
    <source>
        <strain evidence="4 5">RP-3-11</strain>
    </source>
</reference>
<keyword evidence="1" id="KW-0597">Phosphoprotein</keyword>
<dbReference type="AlphaFoldDB" id="A0A4R0P3Q5"/>
<organism evidence="4 5">
    <name type="scientific">Pedobacter frigidisoli</name>
    <dbReference type="NCBI Taxonomy" id="2530455"/>
    <lineage>
        <taxon>Bacteria</taxon>
        <taxon>Pseudomonadati</taxon>
        <taxon>Bacteroidota</taxon>
        <taxon>Sphingobacteriia</taxon>
        <taxon>Sphingobacteriales</taxon>
        <taxon>Sphingobacteriaceae</taxon>
        <taxon>Pedobacter</taxon>
    </lineage>
</organism>
<evidence type="ECO:0000256" key="1">
    <source>
        <dbReference type="ARBA" id="ARBA00022553"/>
    </source>
</evidence>
<comment type="caution">
    <text evidence="4">The sequence shown here is derived from an EMBL/GenBank/DDBJ whole genome shotgun (WGS) entry which is preliminary data.</text>
</comment>
<dbReference type="Pfam" id="PF00072">
    <property type="entry name" value="Response_reg"/>
    <property type="match status" value="1"/>
</dbReference>
<dbReference type="Gene3D" id="3.40.50.2300">
    <property type="match status" value="1"/>
</dbReference>
<evidence type="ECO:0000259" key="3">
    <source>
        <dbReference type="PROSITE" id="PS50110"/>
    </source>
</evidence>
<dbReference type="EMBL" id="SJSN01000004">
    <property type="protein sequence ID" value="TCD11269.1"/>
    <property type="molecule type" value="Genomic_DNA"/>
</dbReference>
<dbReference type="GO" id="GO:0000160">
    <property type="term" value="P:phosphorelay signal transduction system"/>
    <property type="evidence" value="ECO:0007669"/>
    <property type="project" value="InterPro"/>
</dbReference>
<dbReference type="PANTHER" id="PTHR44591">
    <property type="entry name" value="STRESS RESPONSE REGULATOR PROTEIN 1"/>
    <property type="match status" value="1"/>
</dbReference>
<dbReference type="PANTHER" id="PTHR44591:SF3">
    <property type="entry name" value="RESPONSE REGULATORY DOMAIN-CONTAINING PROTEIN"/>
    <property type="match status" value="1"/>
</dbReference>
<dbReference type="InterPro" id="IPR011006">
    <property type="entry name" value="CheY-like_superfamily"/>
</dbReference>
<dbReference type="Proteomes" id="UP000291485">
    <property type="component" value="Unassembled WGS sequence"/>
</dbReference>